<proteinExistence type="predicted"/>
<evidence type="ECO:0000256" key="1">
    <source>
        <dbReference type="SAM" id="MobiDB-lite"/>
    </source>
</evidence>
<evidence type="ECO:0000313" key="2">
    <source>
        <dbReference type="EMBL" id="KAJ1173713.1"/>
    </source>
</evidence>
<feature type="region of interest" description="Disordered" evidence="1">
    <location>
        <begin position="1"/>
        <end position="102"/>
    </location>
</feature>
<gene>
    <name evidence="2" type="ORF">NDU88_005539</name>
</gene>
<keyword evidence="3" id="KW-1185">Reference proteome</keyword>
<dbReference type="Proteomes" id="UP001066276">
    <property type="component" value="Chromosome 4_1"/>
</dbReference>
<comment type="caution">
    <text evidence="2">The sequence shown here is derived from an EMBL/GenBank/DDBJ whole genome shotgun (WGS) entry which is preliminary data.</text>
</comment>
<accession>A0AAV7TBB6</accession>
<protein>
    <submittedName>
        <fullName evidence="2">Uncharacterized protein</fullName>
    </submittedName>
</protein>
<organism evidence="2 3">
    <name type="scientific">Pleurodeles waltl</name>
    <name type="common">Iberian ribbed newt</name>
    <dbReference type="NCBI Taxonomy" id="8319"/>
    <lineage>
        <taxon>Eukaryota</taxon>
        <taxon>Metazoa</taxon>
        <taxon>Chordata</taxon>
        <taxon>Craniata</taxon>
        <taxon>Vertebrata</taxon>
        <taxon>Euteleostomi</taxon>
        <taxon>Amphibia</taxon>
        <taxon>Batrachia</taxon>
        <taxon>Caudata</taxon>
        <taxon>Salamandroidea</taxon>
        <taxon>Salamandridae</taxon>
        <taxon>Pleurodelinae</taxon>
        <taxon>Pleurodeles</taxon>
    </lineage>
</organism>
<evidence type="ECO:0000313" key="3">
    <source>
        <dbReference type="Proteomes" id="UP001066276"/>
    </source>
</evidence>
<reference evidence="2" key="1">
    <citation type="journal article" date="2022" name="bioRxiv">
        <title>Sequencing and chromosome-scale assembly of the giantPleurodeles waltlgenome.</title>
        <authorList>
            <person name="Brown T."/>
            <person name="Elewa A."/>
            <person name="Iarovenko S."/>
            <person name="Subramanian E."/>
            <person name="Araus A.J."/>
            <person name="Petzold A."/>
            <person name="Susuki M."/>
            <person name="Suzuki K.-i.T."/>
            <person name="Hayashi T."/>
            <person name="Toyoda A."/>
            <person name="Oliveira C."/>
            <person name="Osipova E."/>
            <person name="Leigh N.D."/>
            <person name="Simon A."/>
            <person name="Yun M.H."/>
        </authorList>
    </citation>
    <scope>NUCLEOTIDE SEQUENCE</scope>
    <source>
        <strain evidence="2">20211129_DDA</strain>
        <tissue evidence="2">Liver</tissue>
    </source>
</reference>
<feature type="compositionally biased region" description="Polar residues" evidence="1">
    <location>
        <begin position="1"/>
        <end position="22"/>
    </location>
</feature>
<dbReference type="AlphaFoldDB" id="A0AAV7TBB6"/>
<feature type="compositionally biased region" description="Basic and acidic residues" evidence="1">
    <location>
        <begin position="91"/>
        <end position="102"/>
    </location>
</feature>
<sequence length="102" mass="11199">MPVDWSSSLQTRAAQLGRSTGSVREPRYHPQAPRLRSPDAQLGAESPSRIAPSARDPGRSRPEAPGSRLTSRGCRHGRPPAPPRRSMGPRRRGEDHCLGQWS</sequence>
<dbReference type="EMBL" id="JANPWB010000007">
    <property type="protein sequence ID" value="KAJ1173713.1"/>
    <property type="molecule type" value="Genomic_DNA"/>
</dbReference>
<name>A0AAV7TBB6_PLEWA</name>